<dbReference type="Gene3D" id="1.10.260.40">
    <property type="entry name" value="lambda repressor-like DNA-binding domains"/>
    <property type="match status" value="1"/>
</dbReference>
<accession>B1J5K2</accession>
<proteinExistence type="predicted"/>
<sequence length="103" mass="11088">MEHAMLEIYQRLVEHFGGQDLTAAALKVNQSTVSGWVRGKHAMSAETAFLAQRKTCGAFSAIELRPSLAEVSPTLNETIRPTTTVHQSGNPSVHPSSTAQATQ</sequence>
<feature type="region of interest" description="Disordered" evidence="1">
    <location>
        <begin position="80"/>
        <end position="103"/>
    </location>
</feature>
<evidence type="ECO:0000313" key="2">
    <source>
        <dbReference type="EMBL" id="ACA71814.1"/>
    </source>
</evidence>
<protein>
    <recommendedName>
        <fullName evidence="3">Regulatory protein</fullName>
    </recommendedName>
</protein>
<dbReference type="InterPro" id="IPR031856">
    <property type="entry name" value="YdaS_toxin-like"/>
</dbReference>
<dbReference type="KEGG" id="ppw:PputW619_1309"/>
<dbReference type="EMBL" id="CP000949">
    <property type="protein sequence ID" value="ACA71814.1"/>
    <property type="molecule type" value="Genomic_DNA"/>
</dbReference>
<organism evidence="2">
    <name type="scientific">Pseudomonas putida (strain W619)</name>
    <dbReference type="NCBI Taxonomy" id="390235"/>
    <lineage>
        <taxon>Bacteria</taxon>
        <taxon>Pseudomonadati</taxon>
        <taxon>Pseudomonadota</taxon>
        <taxon>Gammaproteobacteria</taxon>
        <taxon>Pseudomonadales</taxon>
        <taxon>Pseudomonadaceae</taxon>
        <taxon>Pseudomonas</taxon>
    </lineage>
</organism>
<dbReference type="Pfam" id="PF15943">
    <property type="entry name" value="YdaS_toxin"/>
    <property type="match status" value="1"/>
</dbReference>
<dbReference type="InterPro" id="IPR010982">
    <property type="entry name" value="Lambda_DNA-bd_dom_sf"/>
</dbReference>
<dbReference type="HOGENOM" id="CLU_2318010_0_0_6"/>
<name>B1J5K2_PSEPW</name>
<evidence type="ECO:0008006" key="3">
    <source>
        <dbReference type="Google" id="ProtNLM"/>
    </source>
</evidence>
<gene>
    <name evidence="2" type="ordered locus">PputW619_1309</name>
</gene>
<dbReference type="AlphaFoldDB" id="B1J5K2"/>
<reference evidence="2" key="1">
    <citation type="submission" date="2008-02" db="EMBL/GenBank/DDBJ databases">
        <title>Complete sequence of Psuedomonas putida W619.</title>
        <authorList>
            <consortium name="US DOE Joint Genome Institute"/>
            <person name="Copeland A."/>
            <person name="Lucas S."/>
            <person name="Lapidus A."/>
            <person name="Barry K."/>
            <person name="Detter J.C."/>
            <person name="Glavina del Rio T."/>
            <person name="Dalin E."/>
            <person name="Tice H."/>
            <person name="Pitluck S."/>
            <person name="Chain P."/>
            <person name="Malfatti S."/>
            <person name="Shin M."/>
            <person name="Vergez L."/>
            <person name="Schmutz J."/>
            <person name="Larimer F."/>
            <person name="Land M."/>
            <person name="Hauser L."/>
            <person name="Kyrpides N."/>
            <person name="Kim E."/>
            <person name="Taghavi S."/>
            <person name="Vangronsveld D."/>
            <person name="van der Lelie D."/>
            <person name="Richardson P."/>
        </authorList>
    </citation>
    <scope>NUCLEOTIDE SEQUENCE</scope>
    <source>
        <strain evidence="2">W619</strain>
    </source>
</reference>
<dbReference type="GO" id="GO:0003677">
    <property type="term" value="F:DNA binding"/>
    <property type="evidence" value="ECO:0007669"/>
    <property type="project" value="InterPro"/>
</dbReference>
<evidence type="ECO:0000256" key="1">
    <source>
        <dbReference type="SAM" id="MobiDB-lite"/>
    </source>
</evidence>
<dbReference type="SUPFAM" id="SSF47413">
    <property type="entry name" value="lambda repressor-like DNA-binding domains"/>
    <property type="match status" value="1"/>
</dbReference>